<reference evidence="2 3" key="1">
    <citation type="journal article" date="2016" name="Genome Announc.">
        <title>Draft Whole-Genome Sequence of Trichoderma gamsii T6085, a Promising Biocontrol Agent of Fusarium Head Blight on Wheat.</title>
        <authorList>
            <person name="Baroncelli R."/>
            <person name="Zapparata A."/>
            <person name="Piaggeschi G."/>
            <person name="Sarrocco S."/>
            <person name="Vannacci G."/>
        </authorList>
    </citation>
    <scope>NUCLEOTIDE SEQUENCE [LARGE SCALE GENOMIC DNA]</scope>
    <source>
        <strain evidence="2 3">T6085</strain>
    </source>
</reference>
<comment type="caution">
    <text evidence="2">The sequence shown here is derived from an EMBL/GenBank/DDBJ whole genome shotgun (WGS) entry which is preliminary data.</text>
</comment>
<keyword evidence="3" id="KW-1185">Reference proteome</keyword>
<gene>
    <name evidence="2" type="ORF">TGAM01_v209815</name>
    <name evidence="1" type="ORF">TGAMA5MH_09413</name>
</gene>
<dbReference type="OrthoDB" id="4424523at2759"/>
<sequence>MWKEYLPDDEHRLASQVFALLTNDHDDEISRRADVRAKAFEDVKRERYLKLVEEREAESTAKWEQEFSKAIKTSIANRPPTRLSPEEKALYLRIIADPSSATRADKNQVYEKPPPDEEDRLCKDKVGITMEELRHKALSNPDTLTEDECDILAYGFTKRDESSGKPSFWKSDLVEDDMELSRQVDEILYTQEDIEIQRRAQHRHHDFDDVIEERRKRKRQQQIDERAAKMRAAQPRWLNHMSDAKLSRWGFVVFRTAYSEGTEHEWEEFQWAYLCNKDAQLYKGWRRASNFCSLHQPLLVSDSSLEGAGVHVLRQRFKAMREQSEIPAGIATDCFLIADQAALDKALLSSEVEYQPKAQGEPDPWQSTFSIRAVNPDYDASIPIPSEGDLASYEGEITIPLPKVFDWLYYCFLAKSEDWETRYKLVKGGPAEMMVSTILPLFVS</sequence>
<dbReference type="EMBL" id="MTYH01000102">
    <property type="protein sequence ID" value="PNP38687.1"/>
    <property type="molecule type" value="Genomic_DNA"/>
</dbReference>
<organism evidence="2 3">
    <name type="scientific">Trichoderma gamsii</name>
    <dbReference type="NCBI Taxonomy" id="398673"/>
    <lineage>
        <taxon>Eukaryota</taxon>
        <taxon>Fungi</taxon>
        <taxon>Dikarya</taxon>
        <taxon>Ascomycota</taxon>
        <taxon>Pezizomycotina</taxon>
        <taxon>Sordariomycetes</taxon>
        <taxon>Hypocreomycetidae</taxon>
        <taxon>Hypocreales</taxon>
        <taxon>Hypocreaceae</taxon>
        <taxon>Trichoderma</taxon>
    </lineage>
</organism>
<protein>
    <submittedName>
        <fullName evidence="2">Uncharacterized protein</fullName>
    </submittedName>
</protein>
<name>A0A0W7V8Q5_9HYPO</name>
<dbReference type="GeneID" id="29991012"/>
<evidence type="ECO:0000313" key="4">
    <source>
        <dbReference type="Proteomes" id="UP000236546"/>
    </source>
</evidence>
<proteinExistence type="predicted"/>
<dbReference type="Proteomes" id="UP000236546">
    <property type="component" value="Unassembled WGS sequence"/>
</dbReference>
<dbReference type="Proteomes" id="UP000054821">
    <property type="component" value="Unassembled WGS sequence"/>
</dbReference>
<dbReference type="EMBL" id="JPDN02000051">
    <property type="protein sequence ID" value="PON21364.1"/>
    <property type="molecule type" value="Genomic_DNA"/>
</dbReference>
<reference evidence="2" key="3">
    <citation type="submission" date="2017-08" db="EMBL/GenBank/DDBJ databases">
        <title>Trichoderma gamsii strain T6085, whole genome shotgun sequencing project.</title>
        <authorList>
            <person name="Baroncelli R."/>
        </authorList>
    </citation>
    <scope>NUCLEOTIDE SEQUENCE</scope>
    <source>
        <strain evidence="2">T6085</strain>
    </source>
</reference>
<accession>A0A0W7V8Q5</accession>
<evidence type="ECO:0000313" key="1">
    <source>
        <dbReference type="EMBL" id="PNP38687.1"/>
    </source>
</evidence>
<evidence type="ECO:0000313" key="2">
    <source>
        <dbReference type="EMBL" id="PON21364.1"/>
    </source>
</evidence>
<dbReference type="AlphaFoldDB" id="A0A0W7V8Q5"/>
<reference evidence="1 4" key="2">
    <citation type="submission" date="2017-02" db="EMBL/GenBank/DDBJ databases">
        <title>Genomes of Trichoderma spp. with biocontrol activity.</title>
        <authorList>
            <person name="Gardiner D."/>
            <person name="Kazan K."/>
            <person name="Vos C."/>
            <person name="Harvey P."/>
        </authorList>
    </citation>
    <scope>NUCLEOTIDE SEQUENCE [LARGE SCALE GENOMIC DNA]</scope>
    <source>
        <strain evidence="1 4">A5MH</strain>
    </source>
</reference>
<dbReference type="RefSeq" id="XP_018655847.1">
    <property type="nucleotide sequence ID" value="XM_018810929.1"/>
</dbReference>
<evidence type="ECO:0000313" key="3">
    <source>
        <dbReference type="Proteomes" id="UP000054821"/>
    </source>
</evidence>